<dbReference type="EMBL" id="JACIEH010000003">
    <property type="protein sequence ID" value="MBB4100704.1"/>
    <property type="molecule type" value="Genomic_DNA"/>
</dbReference>
<gene>
    <name evidence="2" type="ORF">GGR46_004276</name>
</gene>
<dbReference type="AlphaFoldDB" id="A0A7W6NZJ0"/>
<dbReference type="RefSeq" id="WP_183999983.1">
    <property type="nucleotide sequence ID" value="NZ_JACIEH010000003.1"/>
</dbReference>
<protein>
    <submittedName>
        <fullName evidence="2">Uncharacterized protein</fullName>
    </submittedName>
</protein>
<evidence type="ECO:0000313" key="3">
    <source>
        <dbReference type="Proteomes" id="UP000557392"/>
    </source>
</evidence>
<comment type="caution">
    <text evidence="2">The sequence shown here is derived from an EMBL/GenBank/DDBJ whole genome shotgun (WGS) entry which is preliminary data.</text>
</comment>
<evidence type="ECO:0000256" key="1">
    <source>
        <dbReference type="SAM" id="MobiDB-lite"/>
    </source>
</evidence>
<proteinExistence type="predicted"/>
<feature type="region of interest" description="Disordered" evidence="1">
    <location>
        <begin position="1"/>
        <end position="25"/>
    </location>
</feature>
<accession>A0A7W6NZJ0</accession>
<sequence>MSGSPDDDPLHPRRWTAQGGAGGPITGDEYAYLKDLIHERMGVGNWEPDPLEAVPSAPWLGIGRRLLGGLQRRFGLDRKGQGTERR</sequence>
<name>A0A7W6NZJ0_9SPHN</name>
<dbReference type="Proteomes" id="UP000557392">
    <property type="component" value="Unassembled WGS sequence"/>
</dbReference>
<reference evidence="2 3" key="1">
    <citation type="submission" date="2020-08" db="EMBL/GenBank/DDBJ databases">
        <title>Genomic Encyclopedia of Type Strains, Phase IV (KMG-IV): sequencing the most valuable type-strain genomes for metagenomic binning, comparative biology and taxonomic classification.</title>
        <authorList>
            <person name="Goeker M."/>
        </authorList>
    </citation>
    <scope>NUCLEOTIDE SEQUENCE [LARGE SCALE GENOMIC DNA]</scope>
    <source>
        <strain evidence="2 3">DSM 101806</strain>
    </source>
</reference>
<evidence type="ECO:0000313" key="2">
    <source>
        <dbReference type="EMBL" id="MBB4100704.1"/>
    </source>
</evidence>
<keyword evidence="3" id="KW-1185">Reference proteome</keyword>
<organism evidence="2 3">
    <name type="scientific">Sphingomonas kyeonggiensis</name>
    <dbReference type="NCBI Taxonomy" id="1268553"/>
    <lineage>
        <taxon>Bacteria</taxon>
        <taxon>Pseudomonadati</taxon>
        <taxon>Pseudomonadota</taxon>
        <taxon>Alphaproteobacteria</taxon>
        <taxon>Sphingomonadales</taxon>
        <taxon>Sphingomonadaceae</taxon>
        <taxon>Sphingomonas</taxon>
    </lineage>
</organism>